<dbReference type="InterPro" id="IPR032830">
    <property type="entry name" value="XPB/Ssl2_N"/>
</dbReference>
<keyword evidence="3" id="KW-1185">Reference proteome</keyword>
<dbReference type="eggNOG" id="ENOG503124W">
    <property type="taxonomic scope" value="Bacteria"/>
</dbReference>
<name>A0A1I7KTT6_9BACL</name>
<reference evidence="3" key="1">
    <citation type="submission" date="2016-10" db="EMBL/GenBank/DDBJ databases">
        <authorList>
            <person name="Varghese N."/>
        </authorList>
    </citation>
    <scope>NUCLEOTIDE SEQUENCE [LARGE SCALE GENOMIC DNA]</scope>
    <source>
        <strain evidence="3">DSM 17980</strain>
    </source>
</reference>
<dbReference type="Pfam" id="PF13625">
    <property type="entry name" value="Helicase_C_3"/>
    <property type="match status" value="1"/>
</dbReference>
<evidence type="ECO:0000259" key="1">
    <source>
        <dbReference type="Pfam" id="PF13625"/>
    </source>
</evidence>
<dbReference type="Proteomes" id="UP000183508">
    <property type="component" value="Unassembled WGS sequence"/>
</dbReference>
<dbReference type="EMBL" id="FPBV01000019">
    <property type="protein sequence ID" value="SFV00873.1"/>
    <property type="molecule type" value="Genomic_DNA"/>
</dbReference>
<proteinExistence type="predicted"/>
<evidence type="ECO:0000313" key="3">
    <source>
        <dbReference type="Proteomes" id="UP000183508"/>
    </source>
</evidence>
<gene>
    <name evidence="2" type="ORF">SAMN05421543_11919</name>
</gene>
<dbReference type="STRING" id="392015.SAMN05421543_11919"/>
<sequence>MKLSECLSTADINTLRKISDHYGLTCSKHSKLALLQELLYAFRQGRFLDEAIARWQEGRDEAMLRLCLETRSRFSAEELRGIFQSCGGEAVIDEAIREGWLFPSSRYGGRLYYYIPDELQAAMRRQLVARFLRNLRRSQEGPLLYQDEGLALVRDLDVFLEYVRHHTVPLTTGGSMYKRNLTQVLELFEVQETPLQGGWRFGYGRRFHDYPDRLALLYDYAYSARLIVEGEDGYLHAAEDCSDWYGLSEIEQARALMRFYIHLYRRPIARLPQVVHLLAHTAVDWLDSAETLDALAHLVTPYYYDDREQVWRTRILKMLMHLGLIRIGQDETGREWFQITKLGQQLITPDALPATPDQTRERQRILIVQPNFDIVVTGDQPLVTNELAAFTDLRQAGAIRVYRLSEASVRRGMASGGLVSAWLAFLHQHAQTPVPGNVERTLLEWGRTQREPEMGESSLTS</sequence>
<accession>A0A1I7KTT6</accession>
<protein>
    <submittedName>
        <fullName evidence="2">Transcription factor Tfb2</fullName>
    </submittedName>
</protein>
<dbReference type="RefSeq" id="WP_074954908.1">
    <property type="nucleotide sequence ID" value="NZ_FPBV01000019.1"/>
</dbReference>
<organism evidence="2 3">
    <name type="scientific">Alicyclobacillus macrosporangiidus</name>
    <dbReference type="NCBI Taxonomy" id="392015"/>
    <lineage>
        <taxon>Bacteria</taxon>
        <taxon>Bacillati</taxon>
        <taxon>Bacillota</taxon>
        <taxon>Bacilli</taxon>
        <taxon>Bacillales</taxon>
        <taxon>Alicyclobacillaceae</taxon>
        <taxon>Alicyclobacillus</taxon>
    </lineage>
</organism>
<dbReference type="AlphaFoldDB" id="A0A1I7KTT6"/>
<evidence type="ECO:0000313" key="2">
    <source>
        <dbReference type="EMBL" id="SFV00873.1"/>
    </source>
</evidence>
<feature type="domain" description="Helicase XPB/Ssl2 N-terminal" evidence="1">
    <location>
        <begin position="366"/>
        <end position="445"/>
    </location>
</feature>